<evidence type="ECO:0008006" key="6">
    <source>
        <dbReference type="Google" id="ProtNLM"/>
    </source>
</evidence>
<reference evidence="4 5" key="1">
    <citation type="journal article" date="2014" name="PLoS Genet.">
        <title>Phylogenetically driven sequencing of extremely halophilic archaea reveals strategies for static and dynamic osmo-response.</title>
        <authorList>
            <person name="Becker E.A."/>
            <person name="Seitzer P.M."/>
            <person name="Tritt A."/>
            <person name="Larsen D."/>
            <person name="Krusor M."/>
            <person name="Yao A.I."/>
            <person name="Wu D."/>
            <person name="Madern D."/>
            <person name="Eisen J.A."/>
            <person name="Darling A.E."/>
            <person name="Facciotti M.T."/>
        </authorList>
    </citation>
    <scope>NUCLEOTIDE SEQUENCE [LARGE SCALE GENOMIC DNA]</scope>
    <source>
        <strain evidence="4 5">DSM 18795</strain>
    </source>
</reference>
<dbReference type="OrthoDB" id="147932at2157"/>
<feature type="non-terminal residue" evidence="4">
    <location>
        <position position="1"/>
    </location>
</feature>
<dbReference type="InterPro" id="IPR055767">
    <property type="entry name" value="DUF7343"/>
</dbReference>
<dbReference type="SUPFAM" id="SSF46785">
    <property type="entry name" value="Winged helix' DNA-binding domain"/>
    <property type="match status" value="1"/>
</dbReference>
<feature type="compositionally biased region" description="Basic and acidic residues" evidence="1">
    <location>
        <begin position="235"/>
        <end position="245"/>
    </location>
</feature>
<dbReference type="Proteomes" id="UP000011531">
    <property type="component" value="Unassembled WGS sequence"/>
</dbReference>
<feature type="domain" description="DUF7343" evidence="2">
    <location>
        <begin position="270"/>
        <end position="331"/>
    </location>
</feature>
<feature type="region of interest" description="Disordered" evidence="1">
    <location>
        <begin position="201"/>
        <end position="264"/>
    </location>
</feature>
<dbReference type="Pfam" id="PF24034">
    <property type="entry name" value="DUF7343"/>
    <property type="match status" value="1"/>
</dbReference>
<evidence type="ECO:0000259" key="3">
    <source>
        <dbReference type="Pfam" id="PF24036"/>
    </source>
</evidence>
<dbReference type="InterPro" id="IPR055769">
    <property type="entry name" value="DUF7345"/>
</dbReference>
<dbReference type="PATRIC" id="fig|1227498.3.peg.839"/>
<evidence type="ECO:0000313" key="5">
    <source>
        <dbReference type="Proteomes" id="UP000011531"/>
    </source>
</evidence>
<protein>
    <recommendedName>
        <fullName evidence="6">HTH iclR-type domain-containing protein</fullName>
    </recommendedName>
</protein>
<sequence length="339" mass="36553">YGEEIADGEREGVYDRSMFDPHVEAAADATDREMAIRGAGWNEPRLRSPDGSEPTVGVLSYSFTWTEFAAVNGTRIHVGDAFQGADGPWLSALVADQRLVIQSPSNHGFHDYNLPVSPQDSALVVDGPYQFSEDELEVTFLRGAGEGATGGTGGSLPASAELLLGGLVVLAVGIAAASYALARRSSDPDWSPAARIVDTVASERRDRADDSPQRSGSSGSSDRRDSNRPAAPETRAPDTTRREATTESAGQTFAYVEESDERTETIDPELLSDEERVLRLLRRNGGRMKQGSIVSETGWSNAKVSQLLSQMAEDGEIDKLRIGRENLITLPEVDPTELD</sequence>
<feature type="compositionally biased region" description="Basic and acidic residues" evidence="1">
    <location>
        <begin position="201"/>
        <end position="212"/>
    </location>
</feature>
<organism evidence="4 5">
    <name type="scientific">Natronococcus jeotgali DSM 18795</name>
    <dbReference type="NCBI Taxonomy" id="1227498"/>
    <lineage>
        <taxon>Archaea</taxon>
        <taxon>Methanobacteriati</taxon>
        <taxon>Methanobacteriota</taxon>
        <taxon>Stenosarchaea group</taxon>
        <taxon>Halobacteria</taxon>
        <taxon>Halobacteriales</taxon>
        <taxon>Natrialbaceae</taxon>
        <taxon>Natronococcus</taxon>
    </lineage>
</organism>
<dbReference type="Pfam" id="PF24036">
    <property type="entry name" value="DUF7345"/>
    <property type="match status" value="1"/>
</dbReference>
<accession>L9XXA2</accession>
<dbReference type="RefSeq" id="WP_008420665.1">
    <property type="nucleotide sequence ID" value="NZ_AOIA01000025.1"/>
</dbReference>
<name>L9XXA2_9EURY</name>
<feature type="domain" description="DUF7345" evidence="3">
    <location>
        <begin position="2"/>
        <end position="107"/>
    </location>
</feature>
<keyword evidence="5" id="KW-1185">Reference proteome</keyword>
<gene>
    <name evidence="4" type="ORF">C492_04083</name>
</gene>
<dbReference type="AlphaFoldDB" id="L9XXA2"/>
<evidence type="ECO:0000256" key="1">
    <source>
        <dbReference type="SAM" id="MobiDB-lite"/>
    </source>
</evidence>
<evidence type="ECO:0000259" key="2">
    <source>
        <dbReference type="Pfam" id="PF24034"/>
    </source>
</evidence>
<dbReference type="EMBL" id="AOIA01000025">
    <property type="protein sequence ID" value="ELY65243.1"/>
    <property type="molecule type" value="Genomic_DNA"/>
</dbReference>
<dbReference type="STRING" id="1227498.C492_04083"/>
<comment type="caution">
    <text evidence="4">The sequence shown here is derived from an EMBL/GenBank/DDBJ whole genome shotgun (WGS) entry which is preliminary data.</text>
</comment>
<evidence type="ECO:0000313" key="4">
    <source>
        <dbReference type="EMBL" id="ELY65243.1"/>
    </source>
</evidence>
<proteinExistence type="predicted"/>
<dbReference type="InterPro" id="IPR036390">
    <property type="entry name" value="WH_DNA-bd_sf"/>
</dbReference>